<dbReference type="PANTHER" id="PTHR35778">
    <property type="entry name" value="SIGNALING MUCIN HKR1-RELATED"/>
    <property type="match status" value="1"/>
</dbReference>
<dbReference type="GeneID" id="77732058"/>
<dbReference type="GO" id="GO:0001402">
    <property type="term" value="P:signal transduction involved in filamentous growth"/>
    <property type="evidence" value="ECO:0007669"/>
    <property type="project" value="TreeGrafter"/>
</dbReference>
<sequence length="1250" mass="129882">MRRRRQGGALATVVPFLALLATAQGVIAGHNGEKPHRRSRTRSTIEERQVGLDVGLLSSDLVVLELAASSSAVSSTPTSTFTSTTTSTLISTVTSTASSSAVASASSQSTVNALVASESPSSSGSAVAEPVAVTATSTIVASTSTAVSSSATVIPSSTAVAESVPESSSGNTGGAARPNTPGTGHCLAIRSAKCDHVISTSWGASSRFELDIIARTSADPGLLDFNPIGLQLCGSGARTCLVYLGRNASCGYHVSAGWSSRSKRDKQCTTKRAARICHCLGLSRWASIKRLQLGRGPSWRFQHQRTCSWTSWNLVSAAFRDRLRDDFHFVFDLVLSCPAPDRNLVDYLPNSAYPGSDEPSSDFDNRICHWKYHHQCDVVEYRFACGNVIWPARPPSELIIDLQRQHRLSLLTDTSFIFEPSPIPFSIYKRSSPFFTFKFFIFCSSAGFSTSAGSFSASSAPGVVASVTSSSDGAVTSSATPSIFDNRPTSTLLPAAASQTSTPAAGVGSSQVTSSSAIPFVPGVAVSSSTVSVVASSDDQPTQTFSSTDNRPTATLTPSGTSSSAGVDQVSSQGAPILSISLGQPAASSSADVAPVPSQATPTSSVNIGQPAASSSTSLQIDAQPASSTEVSSVFGGPTSVAPFVPIASSSESSSRNVPSSLAPQPSDFSFSSSSENGVPSNTFRPAPSVSSTSSADVPGVFSRPVDTPSQTSTSSADVAGPTSRPADPASSSRSSEVIPQPSVSEAASASSTVRAGIESSSSRATSSALVVGDGPSVTLSASASSSIAVASESATPSAVISSSSDAWSAPVSSSSANAARPFSSSKEDVYVPTQTWLIVASVSSTSSVTTTTTSTPAPSQTGSTSTQPLPPTAVIPNSVPTLIVPANSAANKEFAGSGSEKDPLKDTTLISLLLAADQYPWTFVVKSADATSQLFNTFPKLVAGALDVSEEEVQTYGLQVYQPAAWNGDQAALLTQWLAYIPDAKFDTLNAYLKASNSPLFNQTGIQGELAAQINTAFPLAANSETAPSTTTTTDSDGGSTRTRDIIIGVCVGIGGLLWIGLVFWIYKRIKRNNDRAVHRRLSEHMSMFDDRDREQRRYSVAAPSLAPSDVDDRPSSFYASPIENDPAFRRQQRRSLDGADSGDYHGSFVGSGGTGEHSPTYHPSVFGTSWFANPQGQGGRGAGGEMRQVPAQNPFEDIVTRSYLQASGSSNGGINSMAQRRSGPGRPVQKAMIGQPTLHASSLEFREQ</sequence>
<protein>
    <submittedName>
        <fullName evidence="4">Uncharacterized protein</fullName>
    </submittedName>
</protein>
<feature type="compositionally biased region" description="Polar residues" evidence="1">
    <location>
        <begin position="676"/>
        <end position="696"/>
    </location>
</feature>
<feature type="signal peptide" evidence="3">
    <location>
        <begin position="1"/>
        <end position="28"/>
    </location>
</feature>
<gene>
    <name evidence="4" type="ORF">MKK02DRAFT_44245</name>
</gene>
<feature type="compositionally biased region" description="Low complexity" evidence="1">
    <location>
        <begin position="743"/>
        <end position="752"/>
    </location>
</feature>
<dbReference type="GO" id="GO:0005034">
    <property type="term" value="F:osmosensor activity"/>
    <property type="evidence" value="ECO:0007669"/>
    <property type="project" value="InterPro"/>
</dbReference>
<feature type="region of interest" description="Disordered" evidence="1">
    <location>
        <begin position="588"/>
        <end position="634"/>
    </location>
</feature>
<keyword evidence="2" id="KW-1133">Transmembrane helix</keyword>
<feature type="compositionally biased region" description="Low complexity" evidence="1">
    <location>
        <begin position="588"/>
        <end position="600"/>
    </location>
</feature>
<evidence type="ECO:0000256" key="3">
    <source>
        <dbReference type="SAM" id="SignalP"/>
    </source>
</evidence>
<proteinExistence type="predicted"/>
<keyword evidence="2" id="KW-0812">Transmembrane</keyword>
<feature type="compositionally biased region" description="Low complexity" evidence="1">
    <location>
        <begin position="849"/>
        <end position="868"/>
    </location>
</feature>
<feature type="compositionally biased region" description="Polar residues" evidence="1">
    <location>
        <begin position="708"/>
        <end position="717"/>
    </location>
</feature>
<feature type="compositionally biased region" description="Low complexity" evidence="1">
    <location>
        <begin position="649"/>
        <end position="675"/>
    </location>
</feature>
<feature type="compositionally biased region" description="Polar residues" evidence="1">
    <location>
        <begin position="1205"/>
        <end position="1221"/>
    </location>
</feature>
<reference evidence="4" key="1">
    <citation type="journal article" date="2022" name="G3 (Bethesda)">
        <title>High quality genome of the basidiomycete yeast Dioszegia hungarica PDD-24b-2 isolated from cloud water.</title>
        <authorList>
            <person name="Jarrige D."/>
            <person name="Haridas S."/>
            <person name="Bleykasten-Grosshans C."/>
            <person name="Joly M."/>
            <person name="Nadalig T."/>
            <person name="Sancelme M."/>
            <person name="Vuilleumier S."/>
            <person name="Grigoriev I.V."/>
            <person name="Amato P."/>
            <person name="Bringel F."/>
        </authorList>
    </citation>
    <scope>NUCLEOTIDE SEQUENCE</scope>
    <source>
        <strain evidence="4">PDD-24b-2</strain>
    </source>
</reference>
<dbReference type="GO" id="GO:0031505">
    <property type="term" value="P:fungal-type cell wall organization"/>
    <property type="evidence" value="ECO:0007669"/>
    <property type="project" value="TreeGrafter"/>
</dbReference>
<feature type="region of interest" description="Disordered" evidence="1">
    <location>
        <begin position="158"/>
        <end position="179"/>
    </location>
</feature>
<dbReference type="AlphaFoldDB" id="A0AA38H852"/>
<dbReference type="PANTHER" id="PTHR35778:SF1">
    <property type="entry name" value="SIGNALING MUCIN HKR1-RELATED"/>
    <property type="match status" value="1"/>
</dbReference>
<feature type="compositionally biased region" description="Low complexity" evidence="1">
    <location>
        <begin position="724"/>
        <end position="736"/>
    </location>
</feature>
<feature type="region of interest" description="Disordered" evidence="1">
    <location>
        <begin position="1205"/>
        <end position="1250"/>
    </location>
</feature>
<dbReference type="GO" id="GO:0009986">
    <property type="term" value="C:cell surface"/>
    <property type="evidence" value="ECO:0007669"/>
    <property type="project" value="TreeGrafter"/>
</dbReference>
<evidence type="ECO:0000313" key="5">
    <source>
        <dbReference type="Proteomes" id="UP001164286"/>
    </source>
</evidence>
<keyword evidence="3" id="KW-0732">Signal</keyword>
<evidence type="ECO:0000256" key="1">
    <source>
        <dbReference type="SAM" id="MobiDB-lite"/>
    </source>
</evidence>
<feature type="region of interest" description="Disordered" evidence="1">
    <location>
        <begin position="1102"/>
        <end position="1190"/>
    </location>
</feature>
<keyword evidence="2" id="KW-0472">Membrane</keyword>
<organism evidence="4 5">
    <name type="scientific">Dioszegia hungarica</name>
    <dbReference type="NCBI Taxonomy" id="4972"/>
    <lineage>
        <taxon>Eukaryota</taxon>
        <taxon>Fungi</taxon>
        <taxon>Dikarya</taxon>
        <taxon>Basidiomycota</taxon>
        <taxon>Agaricomycotina</taxon>
        <taxon>Tremellomycetes</taxon>
        <taxon>Tremellales</taxon>
        <taxon>Bulleribasidiaceae</taxon>
        <taxon>Dioszegia</taxon>
    </lineage>
</organism>
<feature type="region of interest" description="Disordered" evidence="1">
    <location>
        <begin position="536"/>
        <end position="570"/>
    </location>
</feature>
<dbReference type="GO" id="GO:0005576">
    <property type="term" value="C:extracellular region"/>
    <property type="evidence" value="ECO:0007669"/>
    <property type="project" value="TreeGrafter"/>
</dbReference>
<feature type="region of interest" description="Disordered" evidence="1">
    <location>
        <begin position="804"/>
        <end position="825"/>
    </location>
</feature>
<dbReference type="GO" id="GO:0005886">
    <property type="term" value="C:plasma membrane"/>
    <property type="evidence" value="ECO:0007669"/>
    <property type="project" value="InterPro"/>
</dbReference>
<feature type="chain" id="PRO_5041264412" evidence="3">
    <location>
        <begin position="29"/>
        <end position="1250"/>
    </location>
</feature>
<dbReference type="GO" id="GO:0030010">
    <property type="term" value="P:establishment of cell polarity"/>
    <property type="evidence" value="ECO:0007669"/>
    <property type="project" value="TreeGrafter"/>
</dbReference>
<comment type="caution">
    <text evidence="4">The sequence shown here is derived from an EMBL/GenBank/DDBJ whole genome shotgun (WGS) entry which is preliminary data.</text>
</comment>
<feature type="region of interest" description="Disordered" evidence="1">
    <location>
        <begin position="649"/>
        <end position="752"/>
    </location>
</feature>
<keyword evidence="5" id="KW-1185">Reference proteome</keyword>
<dbReference type="GO" id="GO:0006972">
    <property type="term" value="P:hyperosmotic response"/>
    <property type="evidence" value="ECO:0007669"/>
    <property type="project" value="TreeGrafter"/>
</dbReference>
<dbReference type="RefSeq" id="XP_052945332.1">
    <property type="nucleotide sequence ID" value="XM_053092853.1"/>
</dbReference>
<evidence type="ECO:0000256" key="2">
    <source>
        <dbReference type="SAM" id="Phobius"/>
    </source>
</evidence>
<feature type="compositionally biased region" description="Polar residues" evidence="1">
    <location>
        <begin position="601"/>
        <end position="632"/>
    </location>
</feature>
<evidence type="ECO:0000313" key="4">
    <source>
        <dbReference type="EMBL" id="KAI9635555.1"/>
    </source>
</evidence>
<accession>A0AA38H852</accession>
<feature type="transmembrane region" description="Helical" evidence="2">
    <location>
        <begin position="1047"/>
        <end position="1068"/>
    </location>
</feature>
<name>A0AA38H852_9TREE</name>
<dbReference type="InterPro" id="IPR039295">
    <property type="entry name" value="MSB2"/>
</dbReference>
<dbReference type="Proteomes" id="UP001164286">
    <property type="component" value="Unassembled WGS sequence"/>
</dbReference>
<feature type="compositionally biased region" description="Low complexity" evidence="1">
    <location>
        <begin position="804"/>
        <end position="820"/>
    </location>
</feature>
<dbReference type="GO" id="GO:0030427">
    <property type="term" value="C:site of polarized growth"/>
    <property type="evidence" value="ECO:0007669"/>
    <property type="project" value="TreeGrafter"/>
</dbReference>
<feature type="region of interest" description="Disordered" evidence="1">
    <location>
        <begin position="849"/>
        <end position="872"/>
    </location>
</feature>
<dbReference type="EMBL" id="JAKWFO010000005">
    <property type="protein sequence ID" value="KAI9635555.1"/>
    <property type="molecule type" value="Genomic_DNA"/>
</dbReference>
<feature type="compositionally biased region" description="Polar residues" evidence="1">
    <location>
        <begin position="538"/>
        <end position="570"/>
    </location>
</feature>
<dbReference type="GO" id="GO:0007232">
    <property type="term" value="P:osmosensory signaling pathway via Sho1 osmosensor"/>
    <property type="evidence" value="ECO:0007669"/>
    <property type="project" value="InterPro"/>
</dbReference>